<evidence type="ECO:0000313" key="3">
    <source>
        <dbReference type="Proteomes" id="UP000289738"/>
    </source>
</evidence>
<keyword evidence="1" id="KW-0472">Membrane</keyword>
<name>A0A445BJU0_ARAHY</name>
<dbReference type="Gene3D" id="1.25.40.710">
    <property type="match status" value="1"/>
</dbReference>
<keyword evidence="3" id="KW-1185">Reference proteome</keyword>
<evidence type="ECO:0000256" key="1">
    <source>
        <dbReference type="SAM" id="Phobius"/>
    </source>
</evidence>
<protein>
    <submittedName>
        <fullName evidence="2">Uncharacterized protein</fullName>
    </submittedName>
</protein>
<dbReference type="EMBL" id="SDMP01000009">
    <property type="protein sequence ID" value="RYR38956.1"/>
    <property type="molecule type" value="Genomic_DNA"/>
</dbReference>
<comment type="caution">
    <text evidence="2">The sequence shown here is derived from an EMBL/GenBank/DDBJ whole genome shotgun (WGS) entry which is preliminary data.</text>
</comment>
<feature type="transmembrane region" description="Helical" evidence="1">
    <location>
        <begin position="12"/>
        <end position="32"/>
    </location>
</feature>
<sequence>MPPKLHPHRSQYHRGIIIIVLIGLLQLHVFILNTKVIDAANEVINNIDREKLANFFALKNDIEDDEAGMDDKNIEDMNVEDTTNVTHDSEFQVNQITSINLYHPERISEELEKR</sequence>
<dbReference type="Proteomes" id="UP000289738">
    <property type="component" value="Chromosome A09"/>
</dbReference>
<evidence type="ECO:0000313" key="2">
    <source>
        <dbReference type="EMBL" id="RYR38956.1"/>
    </source>
</evidence>
<accession>A0A445BJU0</accession>
<dbReference type="InterPro" id="IPR046939">
    <property type="entry name" value="TPPII_C_sf"/>
</dbReference>
<organism evidence="2 3">
    <name type="scientific">Arachis hypogaea</name>
    <name type="common">Peanut</name>
    <dbReference type="NCBI Taxonomy" id="3818"/>
    <lineage>
        <taxon>Eukaryota</taxon>
        <taxon>Viridiplantae</taxon>
        <taxon>Streptophyta</taxon>
        <taxon>Embryophyta</taxon>
        <taxon>Tracheophyta</taxon>
        <taxon>Spermatophyta</taxon>
        <taxon>Magnoliopsida</taxon>
        <taxon>eudicotyledons</taxon>
        <taxon>Gunneridae</taxon>
        <taxon>Pentapetalae</taxon>
        <taxon>rosids</taxon>
        <taxon>fabids</taxon>
        <taxon>Fabales</taxon>
        <taxon>Fabaceae</taxon>
        <taxon>Papilionoideae</taxon>
        <taxon>50 kb inversion clade</taxon>
        <taxon>dalbergioids sensu lato</taxon>
        <taxon>Dalbergieae</taxon>
        <taxon>Pterocarpus clade</taxon>
        <taxon>Arachis</taxon>
    </lineage>
</organism>
<dbReference type="AlphaFoldDB" id="A0A445BJU0"/>
<keyword evidence="1" id="KW-1133">Transmembrane helix</keyword>
<keyword evidence="1" id="KW-0812">Transmembrane</keyword>
<proteinExistence type="predicted"/>
<reference evidence="2 3" key="1">
    <citation type="submission" date="2019-01" db="EMBL/GenBank/DDBJ databases">
        <title>Sequencing of cultivated peanut Arachis hypogaea provides insights into genome evolution and oil improvement.</title>
        <authorList>
            <person name="Chen X."/>
        </authorList>
    </citation>
    <scope>NUCLEOTIDE SEQUENCE [LARGE SCALE GENOMIC DNA]</scope>
    <source>
        <strain evidence="3">cv. Fuhuasheng</strain>
        <tissue evidence="2">Leaves</tissue>
    </source>
</reference>
<gene>
    <name evidence="2" type="ORF">Ahy_A09g044311</name>
</gene>